<dbReference type="AlphaFoldDB" id="A0A2G4YNN0"/>
<comment type="similarity">
    <text evidence="1 2">Belongs to the UPF0145 family.</text>
</comment>
<evidence type="ECO:0000313" key="3">
    <source>
        <dbReference type="EMBL" id="PHZ83920.1"/>
    </source>
</evidence>
<dbReference type="FunCoup" id="A0A2G4YNN0">
    <property type="interactions" value="147"/>
</dbReference>
<proteinExistence type="inferred from homology"/>
<comment type="caution">
    <text evidence="3">The sequence shown here is derived from an EMBL/GenBank/DDBJ whole genome shotgun (WGS) entry which is preliminary data.</text>
</comment>
<dbReference type="PANTHER" id="PTHR34068:SF2">
    <property type="entry name" value="UPF0145 PROTEIN SCO3412"/>
    <property type="match status" value="1"/>
</dbReference>
<dbReference type="InterPro" id="IPR002765">
    <property type="entry name" value="UPF0145_YbjQ-like"/>
</dbReference>
<keyword evidence="4" id="KW-1185">Reference proteome</keyword>
<dbReference type="Gene3D" id="3.30.110.70">
    <property type="entry name" value="Hypothetical protein apc22750. Chain B"/>
    <property type="match status" value="1"/>
</dbReference>
<protein>
    <recommendedName>
        <fullName evidence="2">UPF0145 protein CRD36_15660</fullName>
    </recommendedName>
</protein>
<sequence length="104" mass="11105">MLMVTTEEIAAQEIVESLGLVRGSTVQSKHIGRDIMAGLKTIVGGELRGYTELLEDARETALRRLEDNARAVGADAVVNLRFTTSTIATNASEILAYGTAVKLA</sequence>
<dbReference type="InParanoid" id="A0A2G4YNN0"/>
<dbReference type="Proteomes" id="UP000229730">
    <property type="component" value="Unassembled WGS sequence"/>
</dbReference>
<evidence type="ECO:0000256" key="1">
    <source>
        <dbReference type="ARBA" id="ARBA00010751"/>
    </source>
</evidence>
<name>A0A2G4YNN0_9PROT</name>
<dbReference type="InterPro" id="IPR035439">
    <property type="entry name" value="UPF0145_dom_sf"/>
</dbReference>
<evidence type="ECO:0000313" key="4">
    <source>
        <dbReference type="Proteomes" id="UP000229730"/>
    </source>
</evidence>
<gene>
    <name evidence="3" type="ORF">CRD36_15660</name>
</gene>
<organism evidence="3 4">
    <name type="scientific">Paremcibacter congregatus</name>
    <dbReference type="NCBI Taxonomy" id="2043170"/>
    <lineage>
        <taxon>Bacteria</taxon>
        <taxon>Pseudomonadati</taxon>
        <taxon>Pseudomonadota</taxon>
        <taxon>Alphaproteobacteria</taxon>
        <taxon>Emcibacterales</taxon>
        <taxon>Emcibacteraceae</taxon>
        <taxon>Paremcibacter</taxon>
    </lineage>
</organism>
<dbReference type="SUPFAM" id="SSF117782">
    <property type="entry name" value="YbjQ-like"/>
    <property type="match status" value="1"/>
</dbReference>
<dbReference type="PANTHER" id="PTHR34068">
    <property type="entry name" value="UPF0145 PROTEIN YBJQ"/>
    <property type="match status" value="1"/>
</dbReference>
<accession>A0A2G4YNN0</accession>
<dbReference type="OrthoDB" id="9796448at2"/>
<dbReference type="EMBL" id="PDEM01000031">
    <property type="protein sequence ID" value="PHZ83920.1"/>
    <property type="molecule type" value="Genomic_DNA"/>
</dbReference>
<reference evidence="3 4" key="1">
    <citation type="submission" date="2017-10" db="EMBL/GenBank/DDBJ databases">
        <title>Frigbacter circumglobatus gen. nov. sp. nov., isolated from sediment cultured in situ.</title>
        <authorList>
            <person name="Zhao Z."/>
        </authorList>
    </citation>
    <scope>NUCLEOTIDE SEQUENCE [LARGE SCALE GENOMIC DNA]</scope>
    <source>
        <strain evidence="3 4">ZYL</strain>
    </source>
</reference>
<dbReference type="RefSeq" id="WP_099475016.1">
    <property type="nucleotide sequence ID" value="NZ_CP041025.1"/>
</dbReference>
<evidence type="ECO:0000256" key="2">
    <source>
        <dbReference type="HAMAP-Rule" id="MF_00338"/>
    </source>
</evidence>
<dbReference type="Pfam" id="PF01906">
    <property type="entry name" value="YbjQ_1"/>
    <property type="match status" value="1"/>
</dbReference>
<dbReference type="HAMAP" id="MF_00338">
    <property type="entry name" value="UPF0145"/>
    <property type="match status" value="1"/>
</dbReference>